<keyword evidence="9" id="KW-0411">Iron-sulfur</keyword>
<gene>
    <name evidence="15" type="ORF">BCR39DRAFT_593543</name>
</gene>
<dbReference type="Pfam" id="PF02548">
    <property type="entry name" value="Pantoate_transf"/>
    <property type="match status" value="1"/>
</dbReference>
<evidence type="ECO:0000256" key="6">
    <source>
        <dbReference type="ARBA" id="ARBA00022723"/>
    </source>
</evidence>
<dbReference type="SUPFAM" id="SSF51621">
    <property type="entry name" value="Phosphoenolpyruvate/pyruvate domain"/>
    <property type="match status" value="1"/>
</dbReference>
<organism evidence="15 16">
    <name type="scientific">Naematelia encephala</name>
    <dbReference type="NCBI Taxonomy" id="71784"/>
    <lineage>
        <taxon>Eukaryota</taxon>
        <taxon>Fungi</taxon>
        <taxon>Dikarya</taxon>
        <taxon>Basidiomycota</taxon>
        <taxon>Agaricomycotina</taxon>
        <taxon>Tremellomycetes</taxon>
        <taxon>Tremellales</taxon>
        <taxon>Naemateliaceae</taxon>
        <taxon>Naematelia</taxon>
    </lineage>
</organism>
<dbReference type="GO" id="GO:0005739">
    <property type="term" value="C:mitochondrion"/>
    <property type="evidence" value="ECO:0007669"/>
    <property type="project" value="UniProtKB-SubCell"/>
</dbReference>
<reference evidence="15 16" key="1">
    <citation type="submission" date="2016-07" db="EMBL/GenBank/DDBJ databases">
        <title>Pervasive Adenine N6-methylation of Active Genes in Fungi.</title>
        <authorList>
            <consortium name="DOE Joint Genome Institute"/>
            <person name="Mondo S.J."/>
            <person name="Dannebaum R.O."/>
            <person name="Kuo R.C."/>
            <person name="Labutti K."/>
            <person name="Haridas S."/>
            <person name="Kuo A."/>
            <person name="Salamov A."/>
            <person name="Ahrendt S.R."/>
            <person name="Lipzen A."/>
            <person name="Sullivan W."/>
            <person name="Andreopoulos W.B."/>
            <person name="Clum A."/>
            <person name="Lindquist E."/>
            <person name="Daum C."/>
            <person name="Ramamoorthy G.K."/>
            <person name="Gryganskyi A."/>
            <person name="Culley D."/>
            <person name="Magnuson J.K."/>
            <person name="James T.Y."/>
            <person name="O'Malley M.A."/>
            <person name="Stajich J.E."/>
            <person name="Spatafora J.W."/>
            <person name="Visel A."/>
            <person name="Grigoriev I.V."/>
        </authorList>
    </citation>
    <scope>NUCLEOTIDE SEQUENCE [LARGE SCALE GENOMIC DNA]</scope>
    <source>
        <strain evidence="15 16">68-887.2</strain>
    </source>
</reference>
<evidence type="ECO:0000256" key="13">
    <source>
        <dbReference type="RuleBase" id="RU362100"/>
    </source>
</evidence>
<comment type="function">
    <text evidence="11">Mitochondrial ribosome (mitoribosome) assembly factor. Binds at the interface of the head and body domains of the mitochondrial small ribosomal subunit (mt-SSU), occluding the mRNA channel and preventing compaction of the head domain towards the body. Probable inactive methyltransferase: retains the characteristic folding and ability to bind S-adenosyl-L-methionine, but it probably lost its methyltransferase activity.</text>
</comment>
<dbReference type="FunFam" id="3.20.20.60:FF:000047">
    <property type="entry name" value="3-methyl-2-oxobutanoate hydroxymethyltransferase"/>
    <property type="match status" value="1"/>
</dbReference>
<dbReference type="HAMAP" id="MF_00156">
    <property type="entry name" value="PanB"/>
    <property type="match status" value="1"/>
</dbReference>
<feature type="region of interest" description="Disordered" evidence="14">
    <location>
        <begin position="282"/>
        <end position="305"/>
    </location>
</feature>
<evidence type="ECO:0000256" key="9">
    <source>
        <dbReference type="ARBA" id="ARBA00023014"/>
    </source>
</evidence>
<feature type="region of interest" description="Disordered" evidence="14">
    <location>
        <begin position="1055"/>
        <end position="1074"/>
    </location>
</feature>
<sequence length="1162" mass="127575">MLINKSLKGPSTVHAFKRLRSTPRRCASSSQVTDDLPTPQLDDSFVPLMEDMTLGARKRPQSSLHAASTLEEVEVLLEAEEDELYRLARSSGDPERRPKPKTPFGIPTPELSEEEIMEDDEAYMRREERRSPAAVIASKRIGQIILPDELGTRITDEIYDLDPHHVRRAYLNIVKTPTPAQPTTLSKMLKLPGATKPDALIAKAATFFPGEFAAVRNVIEEMRRRLGQDWLATAAKTALTRTEVQSLSTVPDETTEVSDASEVALEEDDSINFDDFDSFDFEEEDELKSGSSSTPRARPRRLIDTSEKDQLRVQRVAKAAKQLAASAEDRGVISIVEVSSTFGAGFWSVLDSAGILPSAEEGYAVTPTQPIEVQYVNSNRFASSMAERLVQDIPGNVADVTFKRMIHPENLSAPPALALSTFHLSTLVDSARETHLNQLLALNAPYIILVDHASQLGWDAISQARSYLLSQSTPTAPLHAMAPCPHDGVCPLIHTQDICGFSQRLQTPDAARKTKHSKKGEEDKRYTYLVIARGERPVTTALGMEQYFSAGRMGGVAKDVIQRDIMKREGKSVIQEIHGEEMTHYEAVPLHELEAPPQTTAEATTIPAQSKVLEHLRLEAASWPRLVAPPMKRSGHVVMDTCHPDGNIQRLTYAKSHGKQIYHDARKIHWGDLIPHTSKSKPVIRERGLLNVAPPEREELEITFSDSGEMTEVIRTTGGPRATKITRTSASGSSQRKKEKHRGRHDWPVAELSREKVQVQTNERPATKRDRKGKSKESSSDPTSWMLKEGFAEETVWRSGQSRGYATLMRPGLTASPARIHRRFMSARPVSADAAPRPKTTIGHLRSLAASGTPITVLTAYDYPTALLSEYAGTDMVLVGDSLSQVALGHTSTTTITLDEMIHHAKAVTRGAMTPFVFADLPFGSFEISIEDGIRSSIRLVKEGGVDGLKIEGGPEIIPLVRKLSQAGIPVIPHLGLQPQRATATSGYKVQGRTSSSAKYILETALEMEKAGATMILLEAIPHDLATYITQRIGAGPGTSGQVLVITDVLGTYAPPPTPPPPSSSISNGENQSTTGMGVVATQHQPRFVRRFGNIGEESRKAIVNYLDSVRSGTFPLVGKESYNMQNKDQWKAFLKIAQSLGEGEGEQVPVYELKDEEIGKD</sequence>
<dbReference type="GO" id="GO:0008168">
    <property type="term" value="F:methyltransferase activity"/>
    <property type="evidence" value="ECO:0007669"/>
    <property type="project" value="UniProtKB-KW"/>
</dbReference>
<dbReference type="NCBIfam" id="TIGR00222">
    <property type="entry name" value="panB"/>
    <property type="match status" value="1"/>
</dbReference>
<comment type="catalytic activity">
    <reaction evidence="12 13">
        <text>(6R)-5,10-methylene-5,6,7,8-tetrahydrofolate + 3-methyl-2-oxobutanoate + H2O = 2-dehydropantoate + (6S)-5,6,7,8-tetrahydrofolate</text>
        <dbReference type="Rhea" id="RHEA:11824"/>
        <dbReference type="ChEBI" id="CHEBI:11561"/>
        <dbReference type="ChEBI" id="CHEBI:11851"/>
        <dbReference type="ChEBI" id="CHEBI:15377"/>
        <dbReference type="ChEBI" id="CHEBI:15636"/>
        <dbReference type="ChEBI" id="CHEBI:57453"/>
        <dbReference type="EC" id="2.1.2.11"/>
    </reaction>
</comment>
<evidence type="ECO:0000256" key="3">
    <source>
        <dbReference type="ARBA" id="ARBA00008676"/>
    </source>
</evidence>
<proteinExistence type="inferred from homology"/>
<feature type="compositionally biased region" description="Basic and acidic residues" evidence="14">
    <location>
        <begin position="745"/>
        <end position="757"/>
    </location>
</feature>
<dbReference type="InParanoid" id="A0A1Y2B8J1"/>
<evidence type="ECO:0000256" key="7">
    <source>
        <dbReference type="ARBA" id="ARBA00022946"/>
    </source>
</evidence>
<keyword evidence="15" id="KW-0489">Methyltransferase</keyword>
<dbReference type="GO" id="GO:0051536">
    <property type="term" value="F:iron-sulfur cluster binding"/>
    <property type="evidence" value="ECO:0007669"/>
    <property type="project" value="UniProtKB-KW"/>
</dbReference>
<dbReference type="OrthoDB" id="425211at2759"/>
<dbReference type="GO" id="GO:0000287">
    <property type="term" value="F:magnesium ion binding"/>
    <property type="evidence" value="ECO:0007669"/>
    <property type="project" value="TreeGrafter"/>
</dbReference>
<evidence type="ECO:0000256" key="8">
    <source>
        <dbReference type="ARBA" id="ARBA00023004"/>
    </source>
</evidence>
<evidence type="ECO:0000256" key="11">
    <source>
        <dbReference type="ARBA" id="ARBA00045681"/>
    </source>
</evidence>
<name>A0A1Y2B8J1_9TREE</name>
<keyword evidence="10" id="KW-0496">Mitochondrion</keyword>
<comment type="pathway">
    <text evidence="2 13">Cofactor biosynthesis; (R)-pantothenate biosynthesis; (R)-pantoate from 3-methyl-2-oxobutanoate: step 1/2.</text>
</comment>
<keyword evidence="13" id="KW-0566">Pantothenate biosynthesis</keyword>
<evidence type="ECO:0000256" key="14">
    <source>
        <dbReference type="SAM" id="MobiDB-lite"/>
    </source>
</evidence>
<comment type="similarity">
    <text evidence="3 13">Belongs to the PanB family.</text>
</comment>
<feature type="region of interest" description="Disordered" evidence="14">
    <location>
        <begin position="710"/>
        <end position="785"/>
    </location>
</feature>
<keyword evidence="8" id="KW-0408">Iron</keyword>
<feature type="compositionally biased region" description="Basic residues" evidence="14">
    <location>
        <begin position="735"/>
        <end position="744"/>
    </location>
</feature>
<comment type="subcellular location">
    <subcellularLocation>
        <location evidence="1">Mitochondrion</location>
    </subcellularLocation>
</comment>
<dbReference type="InterPro" id="IPR015324">
    <property type="entry name" value="Ribosomal_Rsm22-like"/>
</dbReference>
<evidence type="ECO:0000256" key="5">
    <source>
        <dbReference type="ARBA" id="ARBA00022679"/>
    </source>
</evidence>
<dbReference type="STRING" id="71784.A0A1Y2B8J1"/>
<accession>A0A1Y2B8J1</accession>
<dbReference type="UniPathway" id="UPA00028">
    <property type="reaction ID" value="UER00003"/>
</dbReference>
<dbReference type="Proteomes" id="UP000193986">
    <property type="component" value="Unassembled WGS sequence"/>
</dbReference>
<dbReference type="CDD" id="cd06557">
    <property type="entry name" value="KPHMT-like"/>
    <property type="match status" value="1"/>
</dbReference>
<dbReference type="InterPro" id="IPR003700">
    <property type="entry name" value="Pantoate_hydroxy_MeTrfase"/>
</dbReference>
<feature type="compositionally biased region" description="Polar residues" evidence="14">
    <location>
        <begin position="725"/>
        <end position="734"/>
    </location>
</feature>
<keyword evidence="5 13" id="KW-0808">Transferase</keyword>
<dbReference type="GO" id="GO:0006412">
    <property type="term" value="P:translation"/>
    <property type="evidence" value="ECO:0007669"/>
    <property type="project" value="InterPro"/>
</dbReference>
<protein>
    <recommendedName>
        <fullName evidence="4 13">3-methyl-2-oxobutanoate hydroxymethyltransferase</fullName>
        <ecNumber evidence="4 13">2.1.2.11</ecNumber>
    </recommendedName>
</protein>
<dbReference type="GO" id="GO:0015940">
    <property type="term" value="P:pantothenate biosynthetic process"/>
    <property type="evidence" value="ECO:0007669"/>
    <property type="project" value="UniProtKB-UniPathway"/>
</dbReference>
<comment type="function">
    <text evidence="13">Catalyzes the reversible reaction in which hydroxymethyl group from 5,10-methylenetetrahydrofolate is transferred onto alpha-ketoisovalerate to form ketopantoate.</text>
</comment>
<dbReference type="PANTHER" id="PTHR20881">
    <property type="entry name" value="3-METHYL-2-OXOBUTANOATE HYDROXYMETHYLTRANSFERASE"/>
    <property type="match status" value="1"/>
</dbReference>
<evidence type="ECO:0000256" key="10">
    <source>
        <dbReference type="ARBA" id="ARBA00023128"/>
    </source>
</evidence>
<dbReference type="PANTHER" id="PTHR20881:SF0">
    <property type="entry name" value="3-METHYL-2-OXOBUTANOATE HYDROXYMETHYLTRANSFERASE"/>
    <property type="match status" value="1"/>
</dbReference>
<evidence type="ECO:0000256" key="2">
    <source>
        <dbReference type="ARBA" id="ARBA00005033"/>
    </source>
</evidence>
<dbReference type="EC" id="2.1.2.11" evidence="4 13"/>
<evidence type="ECO:0000256" key="12">
    <source>
        <dbReference type="ARBA" id="ARBA00049172"/>
    </source>
</evidence>
<evidence type="ECO:0000256" key="1">
    <source>
        <dbReference type="ARBA" id="ARBA00004173"/>
    </source>
</evidence>
<dbReference type="AlphaFoldDB" id="A0A1Y2B8J1"/>
<dbReference type="EMBL" id="MCFC01000017">
    <property type="protein sequence ID" value="ORY31016.1"/>
    <property type="molecule type" value="Genomic_DNA"/>
</dbReference>
<comment type="caution">
    <text evidence="15">The sequence shown here is derived from an EMBL/GenBank/DDBJ whole genome shotgun (WGS) entry which is preliminary data.</text>
</comment>
<keyword evidence="7" id="KW-0809">Transit peptide</keyword>
<dbReference type="GO" id="GO:0032259">
    <property type="term" value="P:methylation"/>
    <property type="evidence" value="ECO:0007669"/>
    <property type="project" value="UniProtKB-KW"/>
</dbReference>
<feature type="region of interest" description="Disordered" evidence="14">
    <location>
        <begin position="22"/>
        <end position="41"/>
    </location>
</feature>
<evidence type="ECO:0000256" key="4">
    <source>
        <dbReference type="ARBA" id="ARBA00012618"/>
    </source>
</evidence>
<evidence type="ECO:0000313" key="16">
    <source>
        <dbReference type="Proteomes" id="UP000193986"/>
    </source>
</evidence>
<dbReference type="GO" id="GO:0003864">
    <property type="term" value="F:3-methyl-2-oxobutanoate hydroxymethyltransferase activity"/>
    <property type="evidence" value="ECO:0007669"/>
    <property type="project" value="UniProtKB-EC"/>
</dbReference>
<feature type="region of interest" description="Disordered" evidence="14">
    <location>
        <begin position="88"/>
        <end position="109"/>
    </location>
</feature>
<dbReference type="Pfam" id="PF09243">
    <property type="entry name" value="Rsm22"/>
    <property type="match status" value="2"/>
</dbReference>
<feature type="region of interest" description="Disordered" evidence="14">
    <location>
        <begin position="245"/>
        <end position="264"/>
    </location>
</feature>
<dbReference type="Gene3D" id="3.20.20.60">
    <property type="entry name" value="Phosphoenolpyruvate-binding domains"/>
    <property type="match status" value="1"/>
</dbReference>
<dbReference type="InterPro" id="IPR015813">
    <property type="entry name" value="Pyrv/PenolPyrv_kinase-like_dom"/>
</dbReference>
<keyword evidence="16" id="KW-1185">Reference proteome</keyword>
<evidence type="ECO:0000313" key="15">
    <source>
        <dbReference type="EMBL" id="ORY31016.1"/>
    </source>
</evidence>
<keyword evidence="6" id="KW-0479">Metal-binding</keyword>
<dbReference type="InterPro" id="IPR040442">
    <property type="entry name" value="Pyrv_kinase-like_dom_sf"/>
</dbReference>